<keyword evidence="1" id="KW-1133">Transmembrane helix</keyword>
<accession>A0A645FA82</accession>
<evidence type="ECO:0000313" key="2">
    <source>
        <dbReference type="EMBL" id="MPN11278.1"/>
    </source>
</evidence>
<comment type="caution">
    <text evidence="2">The sequence shown here is derived from an EMBL/GenBank/DDBJ whole genome shotgun (WGS) entry which is preliminary data.</text>
</comment>
<dbReference type="AlphaFoldDB" id="A0A645FA82"/>
<proteinExistence type="predicted"/>
<protein>
    <submittedName>
        <fullName evidence="2">Uncharacterized protein</fullName>
    </submittedName>
</protein>
<keyword evidence="1" id="KW-0472">Membrane</keyword>
<gene>
    <name evidence="2" type="ORF">SDC9_158579</name>
</gene>
<organism evidence="2">
    <name type="scientific">bioreactor metagenome</name>
    <dbReference type="NCBI Taxonomy" id="1076179"/>
    <lineage>
        <taxon>unclassified sequences</taxon>
        <taxon>metagenomes</taxon>
        <taxon>ecological metagenomes</taxon>
    </lineage>
</organism>
<name>A0A645FA82_9ZZZZ</name>
<evidence type="ECO:0000256" key="1">
    <source>
        <dbReference type="SAM" id="Phobius"/>
    </source>
</evidence>
<reference evidence="2" key="1">
    <citation type="submission" date="2019-08" db="EMBL/GenBank/DDBJ databases">
        <authorList>
            <person name="Kucharzyk K."/>
            <person name="Murdoch R.W."/>
            <person name="Higgins S."/>
            <person name="Loffler F."/>
        </authorList>
    </citation>
    <scope>NUCLEOTIDE SEQUENCE</scope>
</reference>
<feature type="transmembrane region" description="Helical" evidence="1">
    <location>
        <begin position="35"/>
        <end position="57"/>
    </location>
</feature>
<sequence>MVLDLLAKWNVLFLELDIFTSNCITFPSFFLNKTIIFLVLSILYHLNIIYANIYIIFPNYEVI</sequence>
<keyword evidence="1" id="KW-0812">Transmembrane</keyword>
<dbReference type="EMBL" id="VSSQ01057478">
    <property type="protein sequence ID" value="MPN11278.1"/>
    <property type="molecule type" value="Genomic_DNA"/>
</dbReference>